<dbReference type="Proteomes" id="UP000677016">
    <property type="component" value="Unassembled WGS sequence"/>
</dbReference>
<dbReference type="CDD" id="cd06170">
    <property type="entry name" value="LuxR_C_like"/>
    <property type="match status" value="1"/>
</dbReference>
<dbReference type="SMART" id="SM00421">
    <property type="entry name" value="HTH_LUXR"/>
    <property type="match status" value="1"/>
</dbReference>
<dbReference type="SUPFAM" id="SSF46894">
    <property type="entry name" value="C-terminal effector domain of the bipartite response regulators"/>
    <property type="match status" value="1"/>
</dbReference>
<feature type="domain" description="HTH luxR-type" evidence="4">
    <location>
        <begin position="159"/>
        <end position="224"/>
    </location>
</feature>
<dbReference type="PROSITE" id="PS50043">
    <property type="entry name" value="HTH_LUXR_2"/>
    <property type="match status" value="1"/>
</dbReference>
<evidence type="ECO:0000256" key="1">
    <source>
        <dbReference type="ARBA" id="ARBA00023015"/>
    </source>
</evidence>
<keyword evidence="6" id="KW-1185">Reference proteome</keyword>
<accession>A0A941D906</accession>
<evidence type="ECO:0000313" key="5">
    <source>
        <dbReference type="EMBL" id="MBR7744118.1"/>
    </source>
</evidence>
<dbReference type="AlphaFoldDB" id="A0A941D906"/>
<dbReference type="PANTHER" id="PTHR44688">
    <property type="entry name" value="DNA-BINDING TRANSCRIPTIONAL ACTIVATOR DEVR_DOSR"/>
    <property type="match status" value="1"/>
</dbReference>
<proteinExistence type="predicted"/>
<reference evidence="5" key="1">
    <citation type="submission" date="2021-04" db="EMBL/GenBank/DDBJ databases">
        <title>Phycicoccus avicenniae sp. nov., a novel endophytic actinomycetes isolated from branch of Avicennia mariana.</title>
        <authorList>
            <person name="Tuo L."/>
        </authorList>
    </citation>
    <scope>NUCLEOTIDE SEQUENCE</scope>
    <source>
        <strain evidence="5">BSK3Z-2</strain>
    </source>
</reference>
<sequence>MSTPPREQVAFFRWAHDLVLEGDERLRPLGEVEDAMARGLDEVARAVRHTVWHMTAIPSWAEARAARALEHAARRPGVDGRYVTADQALSRLPMLSSHHLGMRVAPVVAPLLVLDRTRVFVGAPRGYALEGTVWTSTVPHVVAAAAACFEGVWDGAVPAAHDDPPFTQRMVDIGFLLTEGATDREIARDLGVSERTISNEVAEIVRRLGARGRAHAIACITGNAF</sequence>
<dbReference type="EMBL" id="JAGSNF010000017">
    <property type="protein sequence ID" value="MBR7744118.1"/>
    <property type="molecule type" value="Genomic_DNA"/>
</dbReference>
<dbReference type="PRINTS" id="PR00038">
    <property type="entry name" value="HTHLUXR"/>
</dbReference>
<organism evidence="5 6">
    <name type="scientific">Phycicoccus avicenniae</name>
    <dbReference type="NCBI Taxonomy" id="2828860"/>
    <lineage>
        <taxon>Bacteria</taxon>
        <taxon>Bacillati</taxon>
        <taxon>Actinomycetota</taxon>
        <taxon>Actinomycetes</taxon>
        <taxon>Micrococcales</taxon>
        <taxon>Intrasporangiaceae</taxon>
        <taxon>Phycicoccus</taxon>
    </lineage>
</organism>
<evidence type="ECO:0000256" key="2">
    <source>
        <dbReference type="ARBA" id="ARBA00023125"/>
    </source>
</evidence>
<keyword evidence="2" id="KW-0238">DNA-binding</keyword>
<dbReference type="Gene3D" id="1.10.10.10">
    <property type="entry name" value="Winged helix-like DNA-binding domain superfamily/Winged helix DNA-binding domain"/>
    <property type="match status" value="1"/>
</dbReference>
<dbReference type="PANTHER" id="PTHR44688:SF16">
    <property type="entry name" value="DNA-BINDING TRANSCRIPTIONAL ACTIVATOR DEVR_DOSR"/>
    <property type="match status" value="1"/>
</dbReference>
<evidence type="ECO:0000256" key="3">
    <source>
        <dbReference type="ARBA" id="ARBA00023163"/>
    </source>
</evidence>
<comment type="caution">
    <text evidence="5">The sequence shown here is derived from an EMBL/GenBank/DDBJ whole genome shotgun (WGS) entry which is preliminary data.</text>
</comment>
<dbReference type="InterPro" id="IPR036388">
    <property type="entry name" value="WH-like_DNA-bd_sf"/>
</dbReference>
<dbReference type="GO" id="GO:0003677">
    <property type="term" value="F:DNA binding"/>
    <property type="evidence" value="ECO:0007669"/>
    <property type="project" value="UniProtKB-KW"/>
</dbReference>
<dbReference type="InterPro" id="IPR000792">
    <property type="entry name" value="Tscrpt_reg_LuxR_C"/>
</dbReference>
<gene>
    <name evidence="5" type="ORF">KC207_12545</name>
</gene>
<evidence type="ECO:0000259" key="4">
    <source>
        <dbReference type="PROSITE" id="PS50043"/>
    </source>
</evidence>
<protein>
    <submittedName>
        <fullName evidence="5">Helix-turn-helix transcriptional regulator</fullName>
    </submittedName>
</protein>
<name>A0A941D906_9MICO</name>
<dbReference type="GO" id="GO:0006355">
    <property type="term" value="P:regulation of DNA-templated transcription"/>
    <property type="evidence" value="ECO:0007669"/>
    <property type="project" value="InterPro"/>
</dbReference>
<evidence type="ECO:0000313" key="6">
    <source>
        <dbReference type="Proteomes" id="UP000677016"/>
    </source>
</evidence>
<dbReference type="InterPro" id="IPR016032">
    <property type="entry name" value="Sig_transdc_resp-reg_C-effctor"/>
</dbReference>
<dbReference type="RefSeq" id="WP_211603485.1">
    <property type="nucleotide sequence ID" value="NZ_JAGSNF010000017.1"/>
</dbReference>
<keyword evidence="3" id="KW-0804">Transcription</keyword>
<dbReference type="Pfam" id="PF00196">
    <property type="entry name" value="GerE"/>
    <property type="match status" value="1"/>
</dbReference>
<keyword evidence="1" id="KW-0805">Transcription regulation</keyword>